<reference evidence="1" key="1">
    <citation type="submission" date="2021-03" db="EMBL/GenBank/DDBJ databases">
        <title>Evolutionary priming and transition to the ectomycorrhizal habit in an iconic lineage of mushroom-forming fungi: is preadaptation a requirement?</title>
        <authorList>
            <consortium name="DOE Joint Genome Institute"/>
            <person name="Looney B.P."/>
            <person name="Miyauchi S."/>
            <person name="Morin E."/>
            <person name="Drula E."/>
            <person name="Courty P.E."/>
            <person name="Chicoki N."/>
            <person name="Fauchery L."/>
            <person name="Kohler A."/>
            <person name="Kuo A."/>
            <person name="LaButti K."/>
            <person name="Pangilinan J."/>
            <person name="Lipzen A."/>
            <person name="Riley R."/>
            <person name="Andreopoulos W."/>
            <person name="He G."/>
            <person name="Johnson J."/>
            <person name="Barry K.W."/>
            <person name="Grigoriev I.V."/>
            <person name="Nagy L."/>
            <person name="Hibbett D."/>
            <person name="Henrissat B."/>
            <person name="Matheny P.B."/>
            <person name="Labbe J."/>
            <person name="Martin A.F."/>
        </authorList>
    </citation>
    <scope>NUCLEOTIDE SEQUENCE</scope>
    <source>
        <strain evidence="1">BPL698</strain>
    </source>
</reference>
<keyword evidence="2" id="KW-1185">Reference proteome</keyword>
<protein>
    <submittedName>
        <fullName evidence="1">Uncharacterized protein</fullName>
    </submittedName>
</protein>
<comment type="caution">
    <text evidence="1">The sequence shown here is derived from an EMBL/GenBank/DDBJ whole genome shotgun (WGS) entry which is preliminary data.</text>
</comment>
<organism evidence="1 2">
    <name type="scientific">Russula earlei</name>
    <dbReference type="NCBI Taxonomy" id="71964"/>
    <lineage>
        <taxon>Eukaryota</taxon>
        <taxon>Fungi</taxon>
        <taxon>Dikarya</taxon>
        <taxon>Basidiomycota</taxon>
        <taxon>Agaricomycotina</taxon>
        <taxon>Agaricomycetes</taxon>
        <taxon>Russulales</taxon>
        <taxon>Russulaceae</taxon>
        <taxon>Russula</taxon>
    </lineage>
</organism>
<feature type="non-terminal residue" evidence="1">
    <location>
        <position position="158"/>
    </location>
</feature>
<feature type="non-terminal residue" evidence="1">
    <location>
        <position position="1"/>
    </location>
</feature>
<evidence type="ECO:0000313" key="2">
    <source>
        <dbReference type="Proteomes" id="UP001207468"/>
    </source>
</evidence>
<dbReference type="EMBL" id="JAGFNK010000645">
    <property type="protein sequence ID" value="KAI9445773.1"/>
    <property type="molecule type" value="Genomic_DNA"/>
</dbReference>
<dbReference type="Proteomes" id="UP001207468">
    <property type="component" value="Unassembled WGS sequence"/>
</dbReference>
<accession>A0ACC0TSX2</accession>
<name>A0ACC0TSX2_9AGAM</name>
<gene>
    <name evidence="1" type="ORF">F5148DRAFT_971335</name>
</gene>
<evidence type="ECO:0000313" key="1">
    <source>
        <dbReference type="EMBL" id="KAI9445773.1"/>
    </source>
</evidence>
<sequence>SLWSRVATAASTMTLGASKAWTSNIGGHSGELTPPGEESRLTRALKAYHIEKARNPADLPEWLFDERERRPLGPSGARFRHRDDSDEESRRAAAPPRPSGGRGVRDVDNAATASTAMPSRQRETGEPGRRRPNGDIPVGPPSIANDRLRAFRDAKRNA</sequence>
<proteinExistence type="predicted"/>